<dbReference type="EMBL" id="BOOR01000056">
    <property type="protein sequence ID" value="GII57820.1"/>
    <property type="molecule type" value="Genomic_DNA"/>
</dbReference>
<dbReference type="PANTHER" id="PTHR43214">
    <property type="entry name" value="TWO-COMPONENT RESPONSE REGULATOR"/>
    <property type="match status" value="1"/>
</dbReference>
<dbReference type="Pfam" id="PF00072">
    <property type="entry name" value="Response_reg"/>
    <property type="match status" value="1"/>
</dbReference>
<dbReference type="PRINTS" id="PR00038">
    <property type="entry name" value="HTHLUXR"/>
</dbReference>
<evidence type="ECO:0000313" key="8">
    <source>
        <dbReference type="EMBL" id="GII57820.1"/>
    </source>
</evidence>
<organism evidence="8 9">
    <name type="scientific">Planotetraspora thailandica</name>
    <dbReference type="NCBI Taxonomy" id="487172"/>
    <lineage>
        <taxon>Bacteria</taxon>
        <taxon>Bacillati</taxon>
        <taxon>Actinomycetota</taxon>
        <taxon>Actinomycetes</taxon>
        <taxon>Streptosporangiales</taxon>
        <taxon>Streptosporangiaceae</taxon>
        <taxon>Planotetraspora</taxon>
    </lineage>
</organism>
<dbReference type="AlphaFoldDB" id="A0A8J3V866"/>
<dbReference type="InterPro" id="IPR001789">
    <property type="entry name" value="Sig_transdc_resp-reg_receiver"/>
</dbReference>
<name>A0A8J3V866_9ACTN</name>
<dbReference type="Gene3D" id="3.40.50.2300">
    <property type="match status" value="1"/>
</dbReference>
<evidence type="ECO:0000259" key="6">
    <source>
        <dbReference type="PROSITE" id="PS50043"/>
    </source>
</evidence>
<protein>
    <submittedName>
        <fullName evidence="8">DNA-binding response regulator</fullName>
    </submittedName>
</protein>
<dbReference type="GO" id="GO:0006355">
    <property type="term" value="P:regulation of DNA-templated transcription"/>
    <property type="evidence" value="ECO:0007669"/>
    <property type="project" value="InterPro"/>
</dbReference>
<dbReference type="InterPro" id="IPR011006">
    <property type="entry name" value="CheY-like_superfamily"/>
</dbReference>
<dbReference type="PROSITE" id="PS50110">
    <property type="entry name" value="RESPONSE_REGULATORY"/>
    <property type="match status" value="1"/>
</dbReference>
<dbReference type="InterPro" id="IPR000792">
    <property type="entry name" value="Tscrpt_reg_LuxR_C"/>
</dbReference>
<dbReference type="PROSITE" id="PS00622">
    <property type="entry name" value="HTH_LUXR_1"/>
    <property type="match status" value="1"/>
</dbReference>
<dbReference type="PROSITE" id="PS50043">
    <property type="entry name" value="HTH_LUXR_2"/>
    <property type="match status" value="1"/>
</dbReference>
<dbReference type="CDD" id="cd17535">
    <property type="entry name" value="REC_NarL-like"/>
    <property type="match status" value="1"/>
</dbReference>
<keyword evidence="2" id="KW-0805">Transcription regulation</keyword>
<gene>
    <name evidence="8" type="ORF">Pth03_62090</name>
</gene>
<evidence type="ECO:0000259" key="7">
    <source>
        <dbReference type="PROSITE" id="PS50110"/>
    </source>
</evidence>
<comment type="caution">
    <text evidence="8">The sequence shown here is derived from an EMBL/GenBank/DDBJ whole genome shotgun (WGS) entry which is preliminary data.</text>
</comment>
<feature type="domain" description="Response regulatory" evidence="7">
    <location>
        <begin position="1"/>
        <end position="115"/>
    </location>
</feature>
<feature type="domain" description="HTH luxR-type" evidence="6">
    <location>
        <begin position="134"/>
        <end position="199"/>
    </location>
</feature>
<sequence length="200" mass="21303">MIVDDHPLFRDGLRGLLESIPGVEVAGEAGDGAEAVAVVAETRPDVVLMDVAMPRTNGITATREILARHPEVAVLMISMVDEDASLVAALRAGALGYLRKDATRDDVRTALDAVARGHAVLAPGLARRLLTAPPSRAFDELTVREEEVLRMIADGRTNEEIAASLVLSLKTVRNHVSNIYAKLGVASRTQAAIRAREAGL</sequence>
<dbReference type="PANTHER" id="PTHR43214:SF24">
    <property type="entry name" value="TRANSCRIPTIONAL REGULATORY PROTEIN NARL-RELATED"/>
    <property type="match status" value="1"/>
</dbReference>
<evidence type="ECO:0000256" key="2">
    <source>
        <dbReference type="ARBA" id="ARBA00023015"/>
    </source>
</evidence>
<keyword evidence="4" id="KW-0804">Transcription</keyword>
<evidence type="ECO:0000256" key="5">
    <source>
        <dbReference type="PROSITE-ProRule" id="PRU00169"/>
    </source>
</evidence>
<evidence type="ECO:0000256" key="3">
    <source>
        <dbReference type="ARBA" id="ARBA00023125"/>
    </source>
</evidence>
<dbReference type="SUPFAM" id="SSF46894">
    <property type="entry name" value="C-terminal effector domain of the bipartite response regulators"/>
    <property type="match status" value="1"/>
</dbReference>
<reference evidence="8" key="1">
    <citation type="submission" date="2021-01" db="EMBL/GenBank/DDBJ databases">
        <title>Whole genome shotgun sequence of Planotetraspora thailandica NBRC 104271.</title>
        <authorList>
            <person name="Komaki H."/>
            <person name="Tamura T."/>
        </authorList>
    </citation>
    <scope>NUCLEOTIDE SEQUENCE</scope>
    <source>
        <strain evidence="8">NBRC 104271</strain>
    </source>
</reference>
<dbReference type="SUPFAM" id="SSF52172">
    <property type="entry name" value="CheY-like"/>
    <property type="match status" value="1"/>
</dbReference>
<dbReference type="GO" id="GO:0000160">
    <property type="term" value="P:phosphorelay signal transduction system"/>
    <property type="evidence" value="ECO:0007669"/>
    <property type="project" value="InterPro"/>
</dbReference>
<dbReference type="RefSeq" id="WP_377355267.1">
    <property type="nucleotide sequence ID" value="NZ_JBHLUG010000029.1"/>
</dbReference>
<proteinExistence type="predicted"/>
<accession>A0A8J3V866</accession>
<keyword evidence="9" id="KW-1185">Reference proteome</keyword>
<dbReference type="Proteomes" id="UP000605992">
    <property type="component" value="Unassembled WGS sequence"/>
</dbReference>
<dbReference type="GO" id="GO:0003677">
    <property type="term" value="F:DNA binding"/>
    <property type="evidence" value="ECO:0007669"/>
    <property type="project" value="UniProtKB-KW"/>
</dbReference>
<dbReference type="CDD" id="cd06170">
    <property type="entry name" value="LuxR_C_like"/>
    <property type="match status" value="1"/>
</dbReference>
<dbReference type="SMART" id="SM00448">
    <property type="entry name" value="REC"/>
    <property type="match status" value="1"/>
</dbReference>
<evidence type="ECO:0000313" key="9">
    <source>
        <dbReference type="Proteomes" id="UP000605992"/>
    </source>
</evidence>
<dbReference type="SMART" id="SM00421">
    <property type="entry name" value="HTH_LUXR"/>
    <property type="match status" value="1"/>
</dbReference>
<keyword evidence="1 5" id="KW-0597">Phosphoprotein</keyword>
<evidence type="ECO:0000256" key="4">
    <source>
        <dbReference type="ARBA" id="ARBA00023163"/>
    </source>
</evidence>
<evidence type="ECO:0000256" key="1">
    <source>
        <dbReference type="ARBA" id="ARBA00022553"/>
    </source>
</evidence>
<dbReference type="Pfam" id="PF00196">
    <property type="entry name" value="GerE"/>
    <property type="match status" value="1"/>
</dbReference>
<feature type="modified residue" description="4-aspartylphosphate" evidence="5">
    <location>
        <position position="50"/>
    </location>
</feature>
<dbReference type="InterPro" id="IPR039420">
    <property type="entry name" value="WalR-like"/>
</dbReference>
<keyword evidence="3 8" id="KW-0238">DNA-binding</keyword>
<dbReference type="InterPro" id="IPR058245">
    <property type="entry name" value="NreC/VraR/RcsB-like_REC"/>
</dbReference>
<dbReference type="InterPro" id="IPR016032">
    <property type="entry name" value="Sig_transdc_resp-reg_C-effctor"/>
</dbReference>